<organism evidence="2 3">
    <name type="scientific">Nesidiocoris tenuis</name>
    <dbReference type="NCBI Taxonomy" id="355587"/>
    <lineage>
        <taxon>Eukaryota</taxon>
        <taxon>Metazoa</taxon>
        <taxon>Ecdysozoa</taxon>
        <taxon>Arthropoda</taxon>
        <taxon>Hexapoda</taxon>
        <taxon>Insecta</taxon>
        <taxon>Pterygota</taxon>
        <taxon>Neoptera</taxon>
        <taxon>Paraneoptera</taxon>
        <taxon>Hemiptera</taxon>
        <taxon>Heteroptera</taxon>
        <taxon>Panheteroptera</taxon>
        <taxon>Cimicomorpha</taxon>
        <taxon>Miridae</taxon>
        <taxon>Dicyphina</taxon>
        <taxon>Nesidiocoris</taxon>
    </lineage>
</organism>
<sequence length="100" mass="10773">FDVSEVVLGTELFIRMAPTAGGLCKLPRTRRGKTVDGADPINIPAQGVILTSQKTEIGPQPDLRDVTLPEPGKRQGIPTSTCRVCPCLRDCRASERVGED</sequence>
<evidence type="ECO:0000313" key="3">
    <source>
        <dbReference type="Proteomes" id="UP000479000"/>
    </source>
</evidence>
<protein>
    <submittedName>
        <fullName evidence="2">Uncharacterized protein</fullName>
    </submittedName>
</protein>
<accession>A0A6H5H3B0</accession>
<feature type="compositionally biased region" description="Basic and acidic residues" evidence="1">
    <location>
        <begin position="62"/>
        <end position="73"/>
    </location>
</feature>
<keyword evidence="3" id="KW-1185">Reference proteome</keyword>
<dbReference type="EMBL" id="CADCXU010023040">
    <property type="protein sequence ID" value="CAB0010475.1"/>
    <property type="molecule type" value="Genomic_DNA"/>
</dbReference>
<evidence type="ECO:0000256" key="1">
    <source>
        <dbReference type="SAM" id="MobiDB-lite"/>
    </source>
</evidence>
<dbReference type="Proteomes" id="UP000479000">
    <property type="component" value="Unassembled WGS sequence"/>
</dbReference>
<feature type="non-terminal residue" evidence="2">
    <location>
        <position position="1"/>
    </location>
</feature>
<dbReference type="AlphaFoldDB" id="A0A6H5H3B0"/>
<feature type="region of interest" description="Disordered" evidence="1">
    <location>
        <begin position="54"/>
        <end position="75"/>
    </location>
</feature>
<proteinExistence type="predicted"/>
<reference evidence="2 3" key="1">
    <citation type="submission" date="2020-02" db="EMBL/GenBank/DDBJ databases">
        <authorList>
            <person name="Ferguson B K."/>
        </authorList>
    </citation>
    <scope>NUCLEOTIDE SEQUENCE [LARGE SCALE GENOMIC DNA]</scope>
</reference>
<evidence type="ECO:0000313" key="2">
    <source>
        <dbReference type="EMBL" id="CAB0010475.1"/>
    </source>
</evidence>
<name>A0A6H5H3B0_9HEMI</name>
<gene>
    <name evidence="2" type="ORF">NTEN_LOCUS15519</name>
</gene>